<comment type="subcellular location">
    <subcellularLocation>
        <location evidence="1">Nucleus</location>
    </subcellularLocation>
</comment>
<dbReference type="GO" id="GO:0005634">
    <property type="term" value="C:nucleus"/>
    <property type="evidence" value="ECO:0007669"/>
    <property type="project" value="UniProtKB-SubCell"/>
</dbReference>
<dbReference type="RefSeq" id="XP_005763126.1">
    <property type="nucleotide sequence ID" value="XM_005763069.1"/>
</dbReference>
<name>A0A0D3IHG2_EMIH1</name>
<dbReference type="GO" id="GO:0003700">
    <property type="term" value="F:DNA-binding transcription factor activity"/>
    <property type="evidence" value="ECO:0007669"/>
    <property type="project" value="InterPro"/>
</dbReference>
<dbReference type="Gene3D" id="3.30.730.10">
    <property type="entry name" value="AP2/ERF domain"/>
    <property type="match status" value="4"/>
</dbReference>
<feature type="region of interest" description="Disordered" evidence="6">
    <location>
        <begin position="1"/>
        <end position="24"/>
    </location>
</feature>
<keyword evidence="2" id="KW-0805">Transcription regulation</keyword>
<proteinExistence type="predicted"/>
<evidence type="ECO:0000313" key="9">
    <source>
        <dbReference type="Proteomes" id="UP000013827"/>
    </source>
</evidence>
<keyword evidence="3" id="KW-0238">DNA-binding</keyword>
<dbReference type="InterPro" id="IPR016177">
    <property type="entry name" value="DNA-bd_dom_sf"/>
</dbReference>
<dbReference type="InterPro" id="IPR036955">
    <property type="entry name" value="AP2/ERF_dom_sf"/>
</dbReference>
<feature type="compositionally biased region" description="Low complexity" evidence="6">
    <location>
        <begin position="99"/>
        <end position="124"/>
    </location>
</feature>
<evidence type="ECO:0000259" key="7">
    <source>
        <dbReference type="PROSITE" id="PS51032"/>
    </source>
</evidence>
<dbReference type="PROSITE" id="PS51032">
    <property type="entry name" value="AP2_ERF"/>
    <property type="match status" value="2"/>
</dbReference>
<feature type="domain" description="AP2/ERF" evidence="7">
    <location>
        <begin position="192"/>
        <end position="254"/>
    </location>
</feature>
<dbReference type="AlphaFoldDB" id="A0A0D3IHG2"/>
<feature type="domain" description="AP2/ERF" evidence="7">
    <location>
        <begin position="793"/>
        <end position="852"/>
    </location>
</feature>
<feature type="compositionally biased region" description="Low complexity" evidence="6">
    <location>
        <begin position="12"/>
        <end position="21"/>
    </location>
</feature>
<dbReference type="KEGG" id="ehx:EMIHUDRAFT_215487"/>
<protein>
    <recommendedName>
        <fullName evidence="7">AP2/ERF domain-containing protein</fullName>
    </recommendedName>
</protein>
<sequence>MELEREEKDEPAAATQPAVAAGDEEVYPAILPGVSKGHGPHAGRFVATRVVNGRIYKGAFDTAVEAAVAYARAVAESTDPVRRSKRSLAQAAIEEEAGGSEAASAEAPAEPAAGSGRVVSSSAADGQTIRYDDGDTLRHLLEAEDWEPRVMAERVVDTFQQYYVDSEAGAGWQRASEAEGLQLHLSDKTSTGYKRVVKGTGTQLGRFVAQRQKGGRTVTIGTFDTAVEAAVAYARAVGEYKQPSAPPPVVTEGEGEGETTSCLWVACDRSATGYKCVVKTPFGRFQVRHTVGGTSVNIGTFDTAVEAAVAYAKAEALDVDGGAEAHDPTVAFGPAVALGPQQALGPKEAVEEAVLPANREPYEGLSLTVDAQEWHRLDVDRALTWTRVRVLSNQASFALRVRVRPPDGGRLPEKLALKATLIVDDTASAAAFAKPHLLVSKPGEAPLLDAPPGRHSRAALLPAAPVTVVPDRSGGGGTAHFSLRLGDCALSDRCGVGRSLLKLLITPEIATAAEMEAICAGGGARPVCAAFTAPFRAITRLRLQPSVVHAYPPPRSKPSGRTAAELSFDTTDGTFFNVGSFAELHLPDGSASSSSTCEPKAAAEAEAAQSARWEADELGSGCKRGCVASSSNEPPAKRGPVDTVAEVARSGSIFATSAEELAQLRVLVAALKVEMQRRAAEIEGAVACEEELDLADSQAASSAAPADAAAAESMGVLLAGAESAGPVRRSKRSVSQAGMEGAGEGCEEAVEPSAKEEDAALIAVADDEGAPAPVVVAQAEGLRLHLSSRSSTGYKLVRKGEGCNAGRFRVEYKARGQTIWLGDFDSAVEAAVAYARAVGEAPEPQAPTVATESEGLQLHLSDKNSTGYKGVVKDQGRFRAERWVGGRRTLIGTFDTAVEAAVAPSEVEAGLVAAFWESALCEREADGGDSLMTATDPAGRVRETPPPPTGGMAAVAAALARVGLQAYVAAFDDEGFDDIEFLGSMDAAERAEVAEAAEMKPGHAAKFVKHGFERP</sequence>
<dbReference type="PaxDb" id="2903-EOD10697"/>
<evidence type="ECO:0000313" key="8">
    <source>
        <dbReference type="EnsemblProtists" id="EOD10697"/>
    </source>
</evidence>
<dbReference type="GO" id="GO:0003677">
    <property type="term" value="F:DNA binding"/>
    <property type="evidence" value="ECO:0007669"/>
    <property type="project" value="UniProtKB-KW"/>
</dbReference>
<evidence type="ECO:0000256" key="5">
    <source>
        <dbReference type="ARBA" id="ARBA00023242"/>
    </source>
</evidence>
<evidence type="ECO:0000256" key="3">
    <source>
        <dbReference type="ARBA" id="ARBA00023125"/>
    </source>
</evidence>
<keyword evidence="4" id="KW-0804">Transcription</keyword>
<dbReference type="GeneID" id="17256800"/>
<feature type="region of interest" description="Disordered" evidence="6">
    <location>
        <begin position="728"/>
        <end position="752"/>
    </location>
</feature>
<keyword evidence="5" id="KW-0539">Nucleus</keyword>
<reference evidence="8" key="2">
    <citation type="submission" date="2024-10" db="UniProtKB">
        <authorList>
            <consortium name="EnsemblProtists"/>
        </authorList>
    </citation>
    <scope>IDENTIFICATION</scope>
</reference>
<organism evidence="8 9">
    <name type="scientific">Emiliania huxleyi (strain CCMP1516)</name>
    <dbReference type="NCBI Taxonomy" id="280463"/>
    <lineage>
        <taxon>Eukaryota</taxon>
        <taxon>Haptista</taxon>
        <taxon>Haptophyta</taxon>
        <taxon>Prymnesiophyceae</taxon>
        <taxon>Isochrysidales</taxon>
        <taxon>Noelaerhabdaceae</taxon>
        <taxon>Emiliania</taxon>
    </lineage>
</organism>
<dbReference type="InterPro" id="IPR001471">
    <property type="entry name" value="AP2/ERF_dom"/>
</dbReference>
<evidence type="ECO:0000256" key="4">
    <source>
        <dbReference type="ARBA" id="ARBA00023163"/>
    </source>
</evidence>
<evidence type="ECO:0000256" key="2">
    <source>
        <dbReference type="ARBA" id="ARBA00023015"/>
    </source>
</evidence>
<reference evidence="9" key="1">
    <citation type="journal article" date="2013" name="Nature">
        <title>Pan genome of the phytoplankton Emiliania underpins its global distribution.</title>
        <authorList>
            <person name="Read B.A."/>
            <person name="Kegel J."/>
            <person name="Klute M.J."/>
            <person name="Kuo A."/>
            <person name="Lefebvre S.C."/>
            <person name="Maumus F."/>
            <person name="Mayer C."/>
            <person name="Miller J."/>
            <person name="Monier A."/>
            <person name="Salamov A."/>
            <person name="Young J."/>
            <person name="Aguilar M."/>
            <person name="Claverie J.M."/>
            <person name="Frickenhaus S."/>
            <person name="Gonzalez K."/>
            <person name="Herman E.K."/>
            <person name="Lin Y.C."/>
            <person name="Napier J."/>
            <person name="Ogata H."/>
            <person name="Sarno A.F."/>
            <person name="Shmutz J."/>
            <person name="Schroeder D."/>
            <person name="de Vargas C."/>
            <person name="Verret F."/>
            <person name="von Dassow P."/>
            <person name="Valentin K."/>
            <person name="Van de Peer Y."/>
            <person name="Wheeler G."/>
            <person name="Dacks J.B."/>
            <person name="Delwiche C.F."/>
            <person name="Dyhrman S.T."/>
            <person name="Glockner G."/>
            <person name="John U."/>
            <person name="Richards T."/>
            <person name="Worden A.Z."/>
            <person name="Zhang X."/>
            <person name="Grigoriev I.V."/>
            <person name="Allen A.E."/>
            <person name="Bidle K."/>
            <person name="Borodovsky M."/>
            <person name="Bowler C."/>
            <person name="Brownlee C."/>
            <person name="Cock J.M."/>
            <person name="Elias M."/>
            <person name="Gladyshev V.N."/>
            <person name="Groth M."/>
            <person name="Guda C."/>
            <person name="Hadaegh A."/>
            <person name="Iglesias-Rodriguez M.D."/>
            <person name="Jenkins J."/>
            <person name="Jones B.M."/>
            <person name="Lawson T."/>
            <person name="Leese F."/>
            <person name="Lindquist E."/>
            <person name="Lobanov A."/>
            <person name="Lomsadze A."/>
            <person name="Malik S.B."/>
            <person name="Marsh M.E."/>
            <person name="Mackinder L."/>
            <person name="Mock T."/>
            <person name="Mueller-Roeber B."/>
            <person name="Pagarete A."/>
            <person name="Parker M."/>
            <person name="Probert I."/>
            <person name="Quesneville H."/>
            <person name="Raines C."/>
            <person name="Rensing S.A."/>
            <person name="Riano-Pachon D.M."/>
            <person name="Richier S."/>
            <person name="Rokitta S."/>
            <person name="Shiraiwa Y."/>
            <person name="Soanes D.M."/>
            <person name="van der Giezen M."/>
            <person name="Wahlund T.M."/>
            <person name="Williams B."/>
            <person name="Wilson W."/>
            <person name="Wolfe G."/>
            <person name="Wurch L.L."/>
        </authorList>
    </citation>
    <scope>NUCLEOTIDE SEQUENCE</scope>
</reference>
<dbReference type="Proteomes" id="UP000013827">
    <property type="component" value="Unassembled WGS sequence"/>
</dbReference>
<keyword evidence="9" id="KW-1185">Reference proteome</keyword>
<accession>A0A0D3IHG2</accession>
<dbReference type="HOGENOM" id="CLU_295694_0_0_1"/>
<dbReference type="PANTHER" id="PTHR31677:SF196">
    <property type="entry name" value="ETHYLENE-RESPONSIVE TRANSCRIPTION FACTOR ERF109"/>
    <property type="match status" value="1"/>
</dbReference>
<evidence type="ECO:0000256" key="1">
    <source>
        <dbReference type="ARBA" id="ARBA00004123"/>
    </source>
</evidence>
<dbReference type="PANTHER" id="PTHR31677">
    <property type="entry name" value="AP2 DOMAIN CLASS TRANSCRIPTION FACTOR"/>
    <property type="match status" value="1"/>
</dbReference>
<dbReference type="EnsemblProtists" id="EOD10697">
    <property type="protein sequence ID" value="EOD10697"/>
    <property type="gene ID" value="EMIHUDRAFT_215487"/>
</dbReference>
<feature type="compositionally biased region" description="Basic and acidic residues" evidence="6">
    <location>
        <begin position="1"/>
        <end position="11"/>
    </location>
</feature>
<feature type="region of interest" description="Disordered" evidence="6">
    <location>
        <begin position="79"/>
        <end position="125"/>
    </location>
</feature>
<dbReference type="SUPFAM" id="SSF54171">
    <property type="entry name" value="DNA-binding domain"/>
    <property type="match status" value="2"/>
</dbReference>
<evidence type="ECO:0000256" key="6">
    <source>
        <dbReference type="SAM" id="MobiDB-lite"/>
    </source>
</evidence>